<organism evidence="1 2">
    <name type="scientific">Lentisphaera araneosa HTCC2155</name>
    <dbReference type="NCBI Taxonomy" id="313628"/>
    <lineage>
        <taxon>Bacteria</taxon>
        <taxon>Pseudomonadati</taxon>
        <taxon>Lentisphaerota</taxon>
        <taxon>Lentisphaeria</taxon>
        <taxon>Lentisphaerales</taxon>
        <taxon>Lentisphaeraceae</taxon>
        <taxon>Lentisphaera</taxon>
    </lineage>
</organism>
<proteinExistence type="predicted"/>
<keyword evidence="2" id="KW-1185">Reference proteome</keyword>
<evidence type="ECO:0000313" key="2">
    <source>
        <dbReference type="Proteomes" id="UP000004947"/>
    </source>
</evidence>
<sequence length="84" mass="9511">MKKCFKIFSAFLCLLIVSVGVEYFIGSRDVELEDLSVLLVEYEEPNTSEMVNVFTGVEITFSAEEYDLVDKFNEGESVNKVICP</sequence>
<dbReference type="RefSeq" id="WP_007277831.1">
    <property type="nucleotide sequence ID" value="NZ_ABCK01000005.1"/>
</dbReference>
<dbReference type="Proteomes" id="UP000004947">
    <property type="component" value="Unassembled WGS sequence"/>
</dbReference>
<protein>
    <submittedName>
        <fullName evidence="1">Uncharacterized protein</fullName>
    </submittedName>
</protein>
<evidence type="ECO:0000313" key="1">
    <source>
        <dbReference type="EMBL" id="EDM28391.1"/>
    </source>
</evidence>
<reference evidence="1 2" key="1">
    <citation type="journal article" date="2010" name="J. Bacteriol.">
        <title>Genome sequence of Lentisphaera araneosa HTCC2155T, the type species of the order Lentisphaerales in the phylum Lentisphaerae.</title>
        <authorList>
            <person name="Thrash J.C."/>
            <person name="Cho J.C."/>
            <person name="Vergin K.L."/>
            <person name="Morris R.M."/>
            <person name="Giovannoni S.J."/>
        </authorList>
    </citation>
    <scope>NUCLEOTIDE SEQUENCE [LARGE SCALE GENOMIC DNA]</scope>
    <source>
        <strain evidence="1 2">HTCC2155</strain>
    </source>
</reference>
<dbReference type="AlphaFoldDB" id="A6DIV5"/>
<accession>A6DIV5</accession>
<gene>
    <name evidence="1" type="ORF">LNTAR_10761</name>
</gene>
<name>A6DIV5_9BACT</name>
<dbReference type="EMBL" id="ABCK01000005">
    <property type="protein sequence ID" value="EDM28391.1"/>
    <property type="molecule type" value="Genomic_DNA"/>
</dbReference>
<comment type="caution">
    <text evidence="1">The sequence shown here is derived from an EMBL/GenBank/DDBJ whole genome shotgun (WGS) entry which is preliminary data.</text>
</comment>